<dbReference type="EMBL" id="SGOB01000001">
    <property type="protein sequence ID" value="TRA92253.1"/>
    <property type="molecule type" value="Genomic_DNA"/>
</dbReference>
<comment type="caution">
    <text evidence="2">The sequence shown here is derived from an EMBL/GenBank/DDBJ whole genome shotgun (WGS) entry which is preliminary data.</text>
</comment>
<evidence type="ECO:0000256" key="1">
    <source>
        <dbReference type="SAM" id="MobiDB-lite"/>
    </source>
</evidence>
<protein>
    <submittedName>
        <fullName evidence="2">DUF2934 domain-containing protein</fullName>
    </submittedName>
</protein>
<reference evidence="2 3" key="1">
    <citation type="journal article" date="2019" name="Appl. Microbiol. Biotechnol.">
        <title>Differential efficiency of wild type rhizogenic strains for rol gene transformation of plants.</title>
        <authorList>
            <person name="Desmet S."/>
            <person name="De Keyser E."/>
            <person name="Van Vaerenbergh J."/>
            <person name="Baeyen S."/>
            <person name="Van Huylenbroeck J."/>
            <person name="Geelen D."/>
            <person name="Dhooghe E."/>
        </authorList>
    </citation>
    <scope>NUCLEOTIDE SEQUENCE [LARGE SCALE GENOMIC DNA]</scope>
    <source>
        <strain evidence="2 3">B 4.1</strain>
    </source>
</reference>
<dbReference type="InterPro" id="IPR021327">
    <property type="entry name" value="DUF2934"/>
</dbReference>
<gene>
    <name evidence="2" type="ORF">EXN24_06690</name>
</gene>
<feature type="compositionally biased region" description="Basic and acidic residues" evidence="1">
    <location>
        <begin position="1"/>
        <end position="38"/>
    </location>
</feature>
<evidence type="ECO:0000313" key="3">
    <source>
        <dbReference type="Proteomes" id="UP000320858"/>
    </source>
</evidence>
<accession>A0AA94VHV4</accession>
<feature type="compositionally biased region" description="Low complexity" evidence="1">
    <location>
        <begin position="44"/>
        <end position="61"/>
    </location>
</feature>
<dbReference type="AlphaFoldDB" id="A0AA94VHV4"/>
<dbReference type="RefSeq" id="WP_065688224.1">
    <property type="nucleotide sequence ID" value="NZ_SGOB01000001.1"/>
</dbReference>
<feature type="compositionally biased region" description="Basic and acidic residues" evidence="1">
    <location>
        <begin position="85"/>
        <end position="98"/>
    </location>
</feature>
<dbReference type="Pfam" id="PF11154">
    <property type="entry name" value="DUF2934"/>
    <property type="match status" value="1"/>
</dbReference>
<name>A0AA94VHV4_RHIRH</name>
<sequence>MNHDREAAIREKARAIWEREGRPEGHHERHWMEAEREVSASTETGKTNGKNGAKKPAAAKPLVQKKVTADKASAKNAKSPAVKSLQKEQKAETSRRDDDLTESLEESFPASDPPALTNASTATKRVAKKT</sequence>
<evidence type="ECO:0000313" key="2">
    <source>
        <dbReference type="EMBL" id="TRA92253.1"/>
    </source>
</evidence>
<dbReference type="Proteomes" id="UP000320858">
    <property type="component" value="Unassembled WGS sequence"/>
</dbReference>
<feature type="region of interest" description="Disordered" evidence="1">
    <location>
        <begin position="1"/>
        <end position="130"/>
    </location>
</feature>
<organism evidence="2 3">
    <name type="scientific">Rhizobium rhizogenes</name>
    <name type="common">Agrobacterium rhizogenes</name>
    <dbReference type="NCBI Taxonomy" id="359"/>
    <lineage>
        <taxon>Bacteria</taxon>
        <taxon>Pseudomonadati</taxon>
        <taxon>Pseudomonadota</taxon>
        <taxon>Alphaproteobacteria</taxon>
        <taxon>Hyphomicrobiales</taxon>
        <taxon>Rhizobiaceae</taxon>
        <taxon>Rhizobium/Agrobacterium group</taxon>
        <taxon>Rhizobium</taxon>
    </lineage>
</organism>
<proteinExistence type="predicted"/>